<evidence type="ECO:0000256" key="6">
    <source>
        <dbReference type="ARBA" id="ARBA00022824"/>
    </source>
</evidence>
<keyword evidence="7" id="KW-0249">Electron transport</keyword>
<feature type="domain" description="Cytochrome b5 heme-binding" evidence="13">
    <location>
        <begin position="5"/>
        <end position="81"/>
    </location>
</feature>
<dbReference type="GO" id="GO:0020037">
    <property type="term" value="F:heme binding"/>
    <property type="evidence" value="ECO:0007669"/>
    <property type="project" value="UniProtKB-UniRule"/>
</dbReference>
<evidence type="ECO:0000256" key="10">
    <source>
        <dbReference type="ARBA" id="ARBA00023136"/>
    </source>
</evidence>
<evidence type="ECO:0000256" key="12">
    <source>
        <dbReference type="RuleBase" id="RU362121"/>
    </source>
</evidence>
<dbReference type="InterPro" id="IPR050668">
    <property type="entry name" value="Cytochrome_b5"/>
</dbReference>
<feature type="transmembrane region" description="Helical" evidence="12">
    <location>
        <begin position="107"/>
        <end position="130"/>
    </location>
</feature>
<keyword evidence="3 12" id="KW-0349">Heme</keyword>
<keyword evidence="10 12" id="KW-0472">Membrane</keyword>
<accession>A0AAV9A317</accession>
<dbReference type="GO" id="GO:0005789">
    <property type="term" value="C:endoplasmic reticulum membrane"/>
    <property type="evidence" value="ECO:0007669"/>
    <property type="project" value="UniProtKB-SubCell"/>
</dbReference>
<dbReference type="PROSITE" id="PS00191">
    <property type="entry name" value="CYTOCHROME_B5_1"/>
    <property type="match status" value="1"/>
</dbReference>
<evidence type="ECO:0000313" key="15">
    <source>
        <dbReference type="EMBL" id="KAK1258546.1"/>
    </source>
</evidence>
<reference evidence="15" key="1">
    <citation type="journal article" date="2023" name="Nat. Commun.">
        <title>Diploid and tetraploid genomes of Acorus and the evolution of monocots.</title>
        <authorList>
            <person name="Ma L."/>
            <person name="Liu K.W."/>
            <person name="Li Z."/>
            <person name="Hsiao Y.Y."/>
            <person name="Qi Y."/>
            <person name="Fu T."/>
            <person name="Tang G.D."/>
            <person name="Zhang D."/>
            <person name="Sun W.H."/>
            <person name="Liu D.K."/>
            <person name="Li Y."/>
            <person name="Chen G.Z."/>
            <person name="Liu X.D."/>
            <person name="Liao X.Y."/>
            <person name="Jiang Y.T."/>
            <person name="Yu X."/>
            <person name="Hao Y."/>
            <person name="Huang J."/>
            <person name="Zhao X.W."/>
            <person name="Ke S."/>
            <person name="Chen Y.Y."/>
            <person name="Wu W.L."/>
            <person name="Hsu J.L."/>
            <person name="Lin Y.F."/>
            <person name="Huang M.D."/>
            <person name="Li C.Y."/>
            <person name="Huang L."/>
            <person name="Wang Z.W."/>
            <person name="Zhao X."/>
            <person name="Zhong W.Y."/>
            <person name="Peng D.H."/>
            <person name="Ahmad S."/>
            <person name="Lan S."/>
            <person name="Zhang J.S."/>
            <person name="Tsai W.C."/>
            <person name="Van de Peer Y."/>
            <person name="Liu Z.J."/>
        </authorList>
    </citation>
    <scope>NUCLEOTIDE SEQUENCE</scope>
    <source>
        <strain evidence="15">SCP</strain>
    </source>
</reference>
<proteinExistence type="inferred from homology"/>
<dbReference type="EMBL" id="JAUJYN010000015">
    <property type="protein sequence ID" value="KAK1258546.1"/>
    <property type="molecule type" value="Genomic_DNA"/>
</dbReference>
<dbReference type="SUPFAM" id="SSF55856">
    <property type="entry name" value="Cytochrome b5-like heme/steroid binding domain"/>
    <property type="match status" value="1"/>
</dbReference>
<evidence type="ECO:0000256" key="3">
    <source>
        <dbReference type="ARBA" id="ARBA00022617"/>
    </source>
</evidence>
<comment type="similarity">
    <text evidence="11 12">Belongs to the cytochrome b5 family.</text>
</comment>
<keyword evidence="8 12" id="KW-1133">Transmembrane helix</keyword>
<dbReference type="AlphaFoldDB" id="A0AAV9A317"/>
<comment type="subcellular location">
    <subcellularLocation>
        <location evidence="1">Endoplasmic reticulum membrane</location>
        <topology evidence="1">Single-pass membrane protein</topology>
        <orientation evidence="1">Cytoplasmic side</orientation>
    </subcellularLocation>
</comment>
<evidence type="ECO:0000256" key="4">
    <source>
        <dbReference type="ARBA" id="ARBA00022692"/>
    </source>
</evidence>
<evidence type="ECO:0000256" key="8">
    <source>
        <dbReference type="ARBA" id="ARBA00022989"/>
    </source>
</evidence>
<dbReference type="GO" id="GO:0046872">
    <property type="term" value="F:metal ion binding"/>
    <property type="evidence" value="ECO:0007669"/>
    <property type="project" value="UniProtKB-UniRule"/>
</dbReference>
<dbReference type="SMART" id="SM01117">
    <property type="entry name" value="Cyt-b5"/>
    <property type="match status" value="1"/>
</dbReference>
<organism evidence="15 16">
    <name type="scientific">Acorus gramineus</name>
    <name type="common">Dwarf sweet flag</name>
    <dbReference type="NCBI Taxonomy" id="55184"/>
    <lineage>
        <taxon>Eukaryota</taxon>
        <taxon>Viridiplantae</taxon>
        <taxon>Streptophyta</taxon>
        <taxon>Embryophyta</taxon>
        <taxon>Tracheophyta</taxon>
        <taxon>Spermatophyta</taxon>
        <taxon>Magnoliopsida</taxon>
        <taxon>Liliopsida</taxon>
        <taxon>Acoraceae</taxon>
        <taxon>Acorus</taxon>
    </lineage>
</organism>
<dbReference type="InterPro" id="IPR001199">
    <property type="entry name" value="Cyt_B5-like_heme/steroid-bd"/>
</dbReference>
<evidence type="ECO:0000313" key="14">
    <source>
        <dbReference type="EMBL" id="KAK1257896.1"/>
    </source>
</evidence>
<dbReference type="PANTHER" id="PTHR19359">
    <property type="entry name" value="CYTOCHROME B5"/>
    <property type="match status" value="1"/>
</dbReference>
<protein>
    <recommendedName>
        <fullName evidence="13">Cytochrome b5 heme-binding domain-containing protein</fullName>
    </recommendedName>
</protein>
<gene>
    <name evidence="14" type="ORF">QJS04_geneDACA022000</name>
    <name evidence="15" type="ORF">QJS04_geneDACA024203</name>
</gene>
<keyword evidence="4 12" id="KW-0812">Transmembrane</keyword>
<name>A0AAV9A317_ACOGR</name>
<evidence type="ECO:0000256" key="5">
    <source>
        <dbReference type="ARBA" id="ARBA00022723"/>
    </source>
</evidence>
<keyword evidence="9 12" id="KW-0408">Iron</keyword>
<keyword evidence="16" id="KW-1185">Reference proteome</keyword>
<evidence type="ECO:0000256" key="1">
    <source>
        <dbReference type="ARBA" id="ARBA00004131"/>
    </source>
</evidence>
<dbReference type="Gene3D" id="3.10.120.10">
    <property type="entry name" value="Cytochrome b5-like heme/steroid binding domain"/>
    <property type="match status" value="1"/>
</dbReference>
<evidence type="ECO:0000259" key="13">
    <source>
        <dbReference type="PROSITE" id="PS50255"/>
    </source>
</evidence>
<dbReference type="InterPro" id="IPR036400">
    <property type="entry name" value="Cyt_B5-like_heme/steroid_sf"/>
</dbReference>
<dbReference type="Proteomes" id="UP001179952">
    <property type="component" value="Unassembled WGS sequence"/>
</dbReference>
<reference evidence="15" key="2">
    <citation type="submission" date="2023-06" db="EMBL/GenBank/DDBJ databases">
        <authorList>
            <person name="Ma L."/>
            <person name="Liu K.-W."/>
            <person name="Li Z."/>
            <person name="Hsiao Y.-Y."/>
            <person name="Qi Y."/>
            <person name="Fu T."/>
            <person name="Tang G."/>
            <person name="Zhang D."/>
            <person name="Sun W.-H."/>
            <person name="Liu D.-K."/>
            <person name="Li Y."/>
            <person name="Chen G.-Z."/>
            <person name="Liu X.-D."/>
            <person name="Liao X.-Y."/>
            <person name="Jiang Y.-T."/>
            <person name="Yu X."/>
            <person name="Hao Y."/>
            <person name="Huang J."/>
            <person name="Zhao X.-W."/>
            <person name="Ke S."/>
            <person name="Chen Y.-Y."/>
            <person name="Wu W.-L."/>
            <person name="Hsu J.-L."/>
            <person name="Lin Y.-F."/>
            <person name="Huang M.-D."/>
            <person name="Li C.-Y."/>
            <person name="Huang L."/>
            <person name="Wang Z.-W."/>
            <person name="Zhao X."/>
            <person name="Zhong W.-Y."/>
            <person name="Peng D.-H."/>
            <person name="Ahmad S."/>
            <person name="Lan S."/>
            <person name="Zhang J.-S."/>
            <person name="Tsai W.-C."/>
            <person name="Van De Peer Y."/>
            <person name="Liu Z.-J."/>
        </authorList>
    </citation>
    <scope>NUCLEOTIDE SEQUENCE</scope>
    <source>
        <strain evidence="15">SCP</strain>
        <tissue evidence="15">Leaves</tissue>
    </source>
</reference>
<dbReference type="EMBL" id="JAUJYN010000031">
    <property type="protein sequence ID" value="KAK1257896.1"/>
    <property type="molecule type" value="Genomic_DNA"/>
</dbReference>
<evidence type="ECO:0000256" key="9">
    <source>
        <dbReference type="ARBA" id="ARBA00023004"/>
    </source>
</evidence>
<comment type="caution">
    <text evidence="15">The sequence shown here is derived from an EMBL/GenBank/DDBJ whole genome shotgun (WGS) entry which is preliminary data.</text>
</comment>
<dbReference type="Pfam" id="PF00173">
    <property type="entry name" value="Cyt-b5"/>
    <property type="match status" value="1"/>
</dbReference>
<evidence type="ECO:0000256" key="2">
    <source>
        <dbReference type="ARBA" id="ARBA00022448"/>
    </source>
</evidence>
<keyword evidence="2" id="KW-0813">Transport</keyword>
<sequence>MGGDGKVYTLEDVSKHNTSEDCWLIINGKVYDVTKFLEDHPGGDEVLLSGTGKDATDDFEDVGHSTSARAMMDGFYVGEIDASTIPTKVKYTPPKQPHYNQDKTADFIIKLLQFLVPLVILGVAVGIRFYTKAA</sequence>
<dbReference type="PANTHER" id="PTHR19359:SF129">
    <property type="entry name" value="CYTOCHROME B5 ISOFORM B"/>
    <property type="match status" value="1"/>
</dbReference>
<dbReference type="InterPro" id="IPR018506">
    <property type="entry name" value="Cyt_B5_heme-BS"/>
</dbReference>
<keyword evidence="5 12" id="KW-0479">Metal-binding</keyword>
<dbReference type="FunFam" id="3.10.120.10:FF:000002">
    <property type="entry name" value="Cytochrome b5 type B"/>
    <property type="match status" value="1"/>
</dbReference>
<keyword evidence="6" id="KW-0256">Endoplasmic reticulum</keyword>
<evidence type="ECO:0000256" key="7">
    <source>
        <dbReference type="ARBA" id="ARBA00022982"/>
    </source>
</evidence>
<dbReference type="PROSITE" id="PS50255">
    <property type="entry name" value="CYTOCHROME_B5_2"/>
    <property type="match status" value="1"/>
</dbReference>
<evidence type="ECO:0000313" key="16">
    <source>
        <dbReference type="Proteomes" id="UP001179952"/>
    </source>
</evidence>
<dbReference type="PRINTS" id="PR00363">
    <property type="entry name" value="CYTOCHROMEB5"/>
</dbReference>
<evidence type="ECO:0000256" key="11">
    <source>
        <dbReference type="ARBA" id="ARBA00038168"/>
    </source>
</evidence>